<keyword evidence="2" id="KW-1185">Reference proteome</keyword>
<dbReference type="EMBL" id="QFFF01000001">
    <property type="protein sequence ID" value="PWG02074.1"/>
    <property type="molecule type" value="Genomic_DNA"/>
</dbReference>
<dbReference type="Proteomes" id="UP000245916">
    <property type="component" value="Unassembled WGS sequence"/>
</dbReference>
<reference evidence="1 2" key="1">
    <citation type="submission" date="2018-05" db="EMBL/GenBank/DDBJ databases">
        <title>Genome of Sphingosinicella humi QZX222.</title>
        <authorList>
            <person name="Qiao Z."/>
            <person name="Wang G."/>
        </authorList>
    </citation>
    <scope>NUCLEOTIDE SEQUENCE [LARGE SCALE GENOMIC DNA]</scope>
    <source>
        <strain evidence="1 2">QZX222</strain>
    </source>
</reference>
<protein>
    <submittedName>
        <fullName evidence="1">Uncharacterized protein</fullName>
    </submittedName>
</protein>
<accession>A0A2U2J188</accession>
<evidence type="ECO:0000313" key="1">
    <source>
        <dbReference type="EMBL" id="PWG02074.1"/>
    </source>
</evidence>
<gene>
    <name evidence="1" type="ORF">DF286_03725</name>
</gene>
<organism evidence="1 2">
    <name type="scientific">Allosphingosinicella humi</name>
    <dbReference type="NCBI Taxonomy" id="2068657"/>
    <lineage>
        <taxon>Bacteria</taxon>
        <taxon>Pseudomonadati</taxon>
        <taxon>Pseudomonadota</taxon>
        <taxon>Alphaproteobacteria</taxon>
        <taxon>Sphingomonadales</taxon>
        <taxon>Sphingomonadaceae</taxon>
        <taxon>Allosphingosinicella</taxon>
    </lineage>
</organism>
<dbReference type="RefSeq" id="WP_109270214.1">
    <property type="nucleotide sequence ID" value="NZ_QFFF01000001.1"/>
</dbReference>
<evidence type="ECO:0000313" key="2">
    <source>
        <dbReference type="Proteomes" id="UP000245916"/>
    </source>
</evidence>
<sequence>METDIERYAWLVTFELREARSAPTAEERREHERLARIYTLKMHGLENGQQSFLLNKKRE</sequence>
<proteinExistence type="predicted"/>
<comment type="caution">
    <text evidence="1">The sequence shown here is derived from an EMBL/GenBank/DDBJ whole genome shotgun (WGS) entry which is preliminary data.</text>
</comment>
<dbReference type="AlphaFoldDB" id="A0A2U2J188"/>
<name>A0A2U2J188_9SPHN</name>